<dbReference type="Pfam" id="PF14365">
    <property type="entry name" value="Neprosin_AP"/>
    <property type="match status" value="1"/>
</dbReference>
<proteinExistence type="predicted"/>
<protein>
    <recommendedName>
        <fullName evidence="2">Neprosin PEP catalytic domain-containing protein</fullName>
    </recommendedName>
</protein>
<dbReference type="PANTHER" id="PTHR31589">
    <property type="entry name" value="PROTEIN, PUTATIVE (DUF239)-RELATED-RELATED"/>
    <property type="match status" value="1"/>
</dbReference>
<keyword evidence="1" id="KW-0732">Signal</keyword>
<accession>A0A2S3IDP2</accession>
<feature type="domain" description="Neprosin PEP catalytic" evidence="2">
    <location>
        <begin position="151"/>
        <end position="405"/>
    </location>
</feature>
<feature type="chain" id="PRO_5015478313" description="Neprosin PEP catalytic domain-containing protein" evidence="1">
    <location>
        <begin position="27"/>
        <end position="405"/>
    </location>
</feature>
<dbReference type="AlphaFoldDB" id="A0A2S3IDP2"/>
<evidence type="ECO:0000259" key="2">
    <source>
        <dbReference type="PROSITE" id="PS52045"/>
    </source>
</evidence>
<dbReference type="PANTHER" id="PTHR31589:SF231">
    <property type="entry name" value="OS01G0973100 PROTEIN"/>
    <property type="match status" value="1"/>
</dbReference>
<dbReference type="Pfam" id="PF03080">
    <property type="entry name" value="Neprosin"/>
    <property type="match status" value="1"/>
</dbReference>
<organism evidence="3">
    <name type="scientific">Panicum hallii</name>
    <dbReference type="NCBI Taxonomy" id="206008"/>
    <lineage>
        <taxon>Eukaryota</taxon>
        <taxon>Viridiplantae</taxon>
        <taxon>Streptophyta</taxon>
        <taxon>Embryophyta</taxon>
        <taxon>Tracheophyta</taxon>
        <taxon>Spermatophyta</taxon>
        <taxon>Magnoliopsida</taxon>
        <taxon>Liliopsida</taxon>
        <taxon>Poales</taxon>
        <taxon>Poaceae</taxon>
        <taxon>PACMAD clade</taxon>
        <taxon>Panicoideae</taxon>
        <taxon>Panicodae</taxon>
        <taxon>Paniceae</taxon>
        <taxon>Panicinae</taxon>
        <taxon>Panicum</taxon>
        <taxon>Panicum sect. Panicum</taxon>
    </lineage>
</organism>
<name>A0A2S3IDP2_9POAL</name>
<reference evidence="3" key="1">
    <citation type="submission" date="2018-04" db="EMBL/GenBank/DDBJ databases">
        <title>WGS assembly of Panicum hallii.</title>
        <authorList>
            <person name="Lovell J."/>
            <person name="Jenkins J."/>
            <person name="Lowry D."/>
            <person name="Mamidi S."/>
            <person name="Sreedasyam A."/>
            <person name="Weng X."/>
            <person name="Barry K."/>
            <person name="Bonette J."/>
            <person name="Campitelli B."/>
            <person name="Daum C."/>
            <person name="Gordon S."/>
            <person name="Gould B."/>
            <person name="Lipzen A."/>
            <person name="Macqueen A."/>
            <person name="Palacio-Mejia J."/>
            <person name="Plott C."/>
            <person name="Shakirov E."/>
            <person name="Shu S."/>
            <person name="Yoshinaga Y."/>
            <person name="Zane M."/>
            <person name="Rokhsar D."/>
            <person name="Grimwood J."/>
            <person name="Schmutz J."/>
            <person name="Juenger T."/>
        </authorList>
    </citation>
    <scope>NUCLEOTIDE SEQUENCE [LARGE SCALE GENOMIC DNA]</scope>
    <source>
        <strain evidence="3">FIL2</strain>
    </source>
</reference>
<dbReference type="EMBL" id="CM008053">
    <property type="protein sequence ID" value="PAN42178.1"/>
    <property type="molecule type" value="Genomic_DNA"/>
</dbReference>
<gene>
    <name evidence="3" type="ORF">PAHAL_8G117600</name>
</gene>
<sequence length="405" mass="45206">MAATRACLVSLVVALAFLFFFEGTAGVSEQDLRQVRSFLKRVNKAPLRSVKSPDGDIIDCVPVSKQPAFDNPLLKNHTIQMRPFYHPGGLYDDSNNVLHPITQTWHRNGRCPENSVPIRRTKEEDVLRAGLVNWYGKKRPKNILKLYPVSSDVTSGHQHAVASSSLDKYYGTKITINLWKPTTETAQDFSLTQLWIIAGSYGNNDLNTIEAGWQVYPAMYGDANPRLFIYWTSDAYQKTGCYNLFCSGFVQTNDQIAIGGSLSPQSVYGGSQYEFDILIWKDPTGGNWWLQVGSTIVGYWPSSIFSYLASSASYVQWGGEVYSPPNAGQTSTQMGSGHFPSEWYGKASYIRNIQVVDSSNYLRLPNGLGLIHQWPNCYNVQNGTSSNEWGTYIFYGGPGRNSKCP</sequence>
<dbReference type="InterPro" id="IPR004314">
    <property type="entry name" value="Neprosin"/>
</dbReference>
<dbReference type="Gramene" id="PAN42178">
    <property type="protein sequence ID" value="PAN42178"/>
    <property type="gene ID" value="PAHAL_8G117600"/>
</dbReference>
<dbReference type="Gene3D" id="3.90.1320.10">
    <property type="entry name" value="Outer-capsid protein sigma 3, large lobe"/>
    <property type="match status" value="1"/>
</dbReference>
<evidence type="ECO:0000313" key="3">
    <source>
        <dbReference type="EMBL" id="PAN42178.1"/>
    </source>
</evidence>
<dbReference type="InterPro" id="IPR025521">
    <property type="entry name" value="Neprosin_propep"/>
</dbReference>
<evidence type="ECO:0000256" key="1">
    <source>
        <dbReference type="SAM" id="SignalP"/>
    </source>
</evidence>
<dbReference type="PROSITE" id="PS52045">
    <property type="entry name" value="NEPROSIN_PEP_CD"/>
    <property type="match status" value="1"/>
</dbReference>
<dbReference type="Proteomes" id="UP000243499">
    <property type="component" value="Chromosome 8"/>
</dbReference>
<feature type="signal peptide" evidence="1">
    <location>
        <begin position="1"/>
        <end position="26"/>
    </location>
</feature>
<dbReference type="InterPro" id="IPR053168">
    <property type="entry name" value="Glutamic_endopeptidase"/>
</dbReference>